<evidence type="ECO:0000313" key="5">
    <source>
        <dbReference type="EMBL" id="KAF2834478.1"/>
    </source>
</evidence>
<dbReference type="InterPro" id="IPR027417">
    <property type="entry name" value="P-loop_NTPase"/>
</dbReference>
<accession>A0A9P4VKH6</accession>
<dbReference type="Gene3D" id="3.40.50.300">
    <property type="entry name" value="P-loop containing nucleotide triphosphate hydrolases"/>
    <property type="match status" value="1"/>
</dbReference>
<dbReference type="SUPFAM" id="SSF52540">
    <property type="entry name" value="P-loop containing nucleoside triphosphate hydrolases"/>
    <property type="match status" value="1"/>
</dbReference>
<dbReference type="InterPro" id="IPR013632">
    <property type="entry name" value="Rad51_C"/>
</dbReference>
<dbReference type="PANTHER" id="PTHR46457:SF1">
    <property type="entry name" value="DNA REPAIR PROTEIN RAD51 HOMOLOG 4"/>
    <property type="match status" value="1"/>
</dbReference>
<organism evidence="5 6">
    <name type="scientific">Patellaria atrata CBS 101060</name>
    <dbReference type="NCBI Taxonomy" id="1346257"/>
    <lineage>
        <taxon>Eukaryota</taxon>
        <taxon>Fungi</taxon>
        <taxon>Dikarya</taxon>
        <taxon>Ascomycota</taxon>
        <taxon>Pezizomycotina</taxon>
        <taxon>Dothideomycetes</taxon>
        <taxon>Dothideomycetes incertae sedis</taxon>
        <taxon>Patellariales</taxon>
        <taxon>Patellariaceae</taxon>
        <taxon>Patellaria</taxon>
    </lineage>
</organism>
<dbReference type="GO" id="GO:0005657">
    <property type="term" value="C:replication fork"/>
    <property type="evidence" value="ECO:0007669"/>
    <property type="project" value="TreeGrafter"/>
</dbReference>
<evidence type="ECO:0000256" key="2">
    <source>
        <dbReference type="ARBA" id="ARBA00023242"/>
    </source>
</evidence>
<dbReference type="PANTHER" id="PTHR46457">
    <property type="entry name" value="DNA REPAIR PROTEIN RAD51 HOMOLOG 4"/>
    <property type="match status" value="1"/>
</dbReference>
<gene>
    <name evidence="5" type="ORF">M501DRAFT_990250</name>
</gene>
<comment type="caution">
    <text evidence="5">The sequence shown here is derived from an EMBL/GenBank/DDBJ whole genome shotgun (WGS) entry which is preliminary data.</text>
</comment>
<evidence type="ECO:0000259" key="4">
    <source>
        <dbReference type="Pfam" id="PF08423"/>
    </source>
</evidence>
<dbReference type="GO" id="GO:0007131">
    <property type="term" value="P:reciprocal meiotic recombination"/>
    <property type="evidence" value="ECO:0007669"/>
    <property type="project" value="TreeGrafter"/>
</dbReference>
<dbReference type="GO" id="GO:0005815">
    <property type="term" value="C:microtubule organizing center"/>
    <property type="evidence" value="ECO:0007669"/>
    <property type="project" value="TreeGrafter"/>
</dbReference>
<reference evidence="5" key="1">
    <citation type="journal article" date="2020" name="Stud. Mycol.">
        <title>101 Dothideomycetes genomes: a test case for predicting lifestyles and emergence of pathogens.</title>
        <authorList>
            <person name="Haridas S."/>
            <person name="Albert R."/>
            <person name="Binder M."/>
            <person name="Bloem J."/>
            <person name="Labutti K."/>
            <person name="Salamov A."/>
            <person name="Andreopoulos B."/>
            <person name="Baker S."/>
            <person name="Barry K."/>
            <person name="Bills G."/>
            <person name="Bluhm B."/>
            <person name="Cannon C."/>
            <person name="Castanera R."/>
            <person name="Culley D."/>
            <person name="Daum C."/>
            <person name="Ezra D."/>
            <person name="Gonzalez J."/>
            <person name="Henrissat B."/>
            <person name="Kuo A."/>
            <person name="Liang C."/>
            <person name="Lipzen A."/>
            <person name="Lutzoni F."/>
            <person name="Magnuson J."/>
            <person name="Mondo S."/>
            <person name="Nolan M."/>
            <person name="Ohm R."/>
            <person name="Pangilinan J."/>
            <person name="Park H.-J."/>
            <person name="Ramirez L."/>
            <person name="Alfaro M."/>
            <person name="Sun H."/>
            <person name="Tritt A."/>
            <person name="Yoshinaga Y."/>
            <person name="Zwiers L.-H."/>
            <person name="Turgeon B."/>
            <person name="Goodwin S."/>
            <person name="Spatafora J."/>
            <person name="Crous P."/>
            <person name="Grigoriev I."/>
        </authorList>
    </citation>
    <scope>NUCLEOTIDE SEQUENCE</scope>
    <source>
        <strain evidence="5">CBS 101060</strain>
    </source>
</reference>
<sequence length="412" mass="44923">MRMTESAQPVLASVILDSSEHIASASNLRKRKRCGTGCTTIDDALKGGFDSGTGGITCISGEKRTGKTALALHTLTTHLLTHVSSVAIIDTTGNFSVLRLHAVIISRLRQCISTIHLRQATNGSLGTVIEDLGGNLDDVAKGMLEKVKIMRVFDFEGLREAVEELGDGLERKETGAKVEEDVIMRDGREGEVPQRSRKEGVVLDSEDEGSEDEMLLHDKEAPYSIPHSKQQEVDIAVNKDERVGMIIIDNITQVISPLIKKNYTQSQYHLTSLLQTLTKLTHTRDLSTILLNTAHSSPSPFTNISGTIPIYTEHLSIFSSNPTRPALGLPFRHLVDLHVLLSLLPLGPADARAAYGEGEKETGKDGGVYEIKDGRAVRWVNVAEVVQDRGDGRVGRWAAYEVRDGVGVRGMC</sequence>
<dbReference type="EMBL" id="MU006118">
    <property type="protein sequence ID" value="KAF2834478.1"/>
    <property type="molecule type" value="Genomic_DNA"/>
</dbReference>
<dbReference type="GO" id="GO:0000724">
    <property type="term" value="P:double-strand break repair via homologous recombination"/>
    <property type="evidence" value="ECO:0007669"/>
    <property type="project" value="TreeGrafter"/>
</dbReference>
<dbReference type="GO" id="GO:0008094">
    <property type="term" value="F:ATP-dependent activity, acting on DNA"/>
    <property type="evidence" value="ECO:0007669"/>
    <property type="project" value="TreeGrafter"/>
</dbReference>
<protein>
    <recommendedName>
        <fullName evidence="4">Rad51-like C-terminal domain-containing protein</fullName>
    </recommendedName>
</protein>
<dbReference type="AlphaFoldDB" id="A0A9P4VKH6"/>
<name>A0A9P4VKH6_9PEZI</name>
<evidence type="ECO:0000256" key="3">
    <source>
        <dbReference type="SAM" id="MobiDB-lite"/>
    </source>
</evidence>
<feature type="region of interest" description="Disordered" evidence="3">
    <location>
        <begin position="189"/>
        <end position="211"/>
    </location>
</feature>
<keyword evidence="2" id="KW-0539">Nucleus</keyword>
<feature type="compositionally biased region" description="Basic and acidic residues" evidence="3">
    <location>
        <begin position="189"/>
        <end position="201"/>
    </location>
</feature>
<evidence type="ECO:0000313" key="6">
    <source>
        <dbReference type="Proteomes" id="UP000799429"/>
    </source>
</evidence>
<dbReference type="Pfam" id="PF08423">
    <property type="entry name" value="Rad51"/>
    <property type="match status" value="1"/>
</dbReference>
<keyword evidence="6" id="KW-1185">Reference proteome</keyword>
<dbReference type="GO" id="GO:0000723">
    <property type="term" value="P:telomere maintenance"/>
    <property type="evidence" value="ECO:0007669"/>
    <property type="project" value="TreeGrafter"/>
</dbReference>
<dbReference type="Proteomes" id="UP000799429">
    <property type="component" value="Unassembled WGS sequence"/>
</dbReference>
<feature type="domain" description="Rad51-like C-terminal" evidence="4">
    <location>
        <begin position="34"/>
        <end position="103"/>
    </location>
</feature>
<dbReference type="GO" id="GO:0042148">
    <property type="term" value="P:DNA strand invasion"/>
    <property type="evidence" value="ECO:0007669"/>
    <property type="project" value="TreeGrafter"/>
</dbReference>
<dbReference type="OrthoDB" id="336321at2759"/>
<evidence type="ECO:0000256" key="1">
    <source>
        <dbReference type="ARBA" id="ARBA00004123"/>
    </source>
</evidence>
<proteinExistence type="predicted"/>
<dbReference type="GO" id="GO:0000400">
    <property type="term" value="F:four-way junction DNA binding"/>
    <property type="evidence" value="ECO:0007669"/>
    <property type="project" value="TreeGrafter"/>
</dbReference>
<dbReference type="InterPro" id="IPR051988">
    <property type="entry name" value="HRR_RAD51_Paralog"/>
</dbReference>
<dbReference type="GO" id="GO:0033063">
    <property type="term" value="C:Rad51B-Rad51C-Rad51D-XRCC2 complex"/>
    <property type="evidence" value="ECO:0007669"/>
    <property type="project" value="TreeGrafter"/>
</dbReference>
<dbReference type="GO" id="GO:0003697">
    <property type="term" value="F:single-stranded DNA binding"/>
    <property type="evidence" value="ECO:0007669"/>
    <property type="project" value="TreeGrafter"/>
</dbReference>
<comment type="subcellular location">
    <subcellularLocation>
        <location evidence="1">Nucleus</location>
    </subcellularLocation>
</comment>